<dbReference type="STRING" id="1161919.EPIR_2234"/>
<evidence type="ECO:0000313" key="1">
    <source>
        <dbReference type="EMBL" id="CCG87599.1"/>
    </source>
</evidence>
<dbReference type="Proteomes" id="UP000018217">
    <property type="component" value="Unassembled WGS sequence"/>
</dbReference>
<accession>V5Z8P9</accession>
<dbReference type="EMBL" id="CAHS01000015">
    <property type="protein sequence ID" value="CCG87599.1"/>
    <property type="molecule type" value="Genomic_DNA"/>
</dbReference>
<comment type="caution">
    <text evidence="1">The sequence shown here is derived from an EMBL/GenBank/DDBJ whole genome shotgun (WGS) entry which is preliminary data.</text>
</comment>
<proteinExistence type="predicted"/>
<sequence>MAMGTLPDINEIQAKMFSKSSGCCKQQQSMTRRHFFR</sequence>
<evidence type="ECO:0000313" key="2">
    <source>
        <dbReference type="Proteomes" id="UP000018217"/>
    </source>
</evidence>
<gene>
    <name evidence="1" type="ORF">EPIR_2234</name>
</gene>
<keyword evidence="2" id="KW-1185">Reference proteome</keyword>
<protein>
    <submittedName>
        <fullName evidence="1">Uncharacterized protein</fullName>
    </submittedName>
</protein>
<dbReference type="AlphaFoldDB" id="V5Z8P9"/>
<organism evidence="1 2">
    <name type="scientific">Erwinia piriflorinigrans CFBP 5888</name>
    <dbReference type="NCBI Taxonomy" id="1161919"/>
    <lineage>
        <taxon>Bacteria</taxon>
        <taxon>Pseudomonadati</taxon>
        <taxon>Pseudomonadota</taxon>
        <taxon>Gammaproteobacteria</taxon>
        <taxon>Enterobacterales</taxon>
        <taxon>Erwiniaceae</taxon>
        <taxon>Erwinia</taxon>
    </lineage>
</organism>
<reference evidence="1 2" key="1">
    <citation type="journal article" date="2013" name="Syst. Appl. Microbiol.">
        <title>Phylogenetic position and virulence apparatus of the pear flower necrosis pathogen Erwinia piriflorinigrans CFBP 5888T as assessed by comparative genomics.</title>
        <authorList>
            <person name="Smits T.H."/>
            <person name="Rezzonico F."/>
            <person name="Lopez M.M."/>
            <person name="Blom J."/>
            <person name="Goesmann A."/>
            <person name="Frey J.E."/>
            <person name="Duffy B."/>
        </authorList>
    </citation>
    <scope>NUCLEOTIDE SEQUENCE [LARGE SCALE GENOMIC DNA]</scope>
    <source>
        <strain evidence="2">CFBP5888</strain>
    </source>
</reference>
<name>V5Z8P9_9GAMM</name>